<keyword evidence="3" id="KW-1185">Reference proteome</keyword>
<dbReference type="AlphaFoldDB" id="A0A6M5YV02"/>
<organism evidence="2 3">
    <name type="scientific">Frigoriglobus tundricola</name>
    <dbReference type="NCBI Taxonomy" id="2774151"/>
    <lineage>
        <taxon>Bacteria</taxon>
        <taxon>Pseudomonadati</taxon>
        <taxon>Planctomycetota</taxon>
        <taxon>Planctomycetia</taxon>
        <taxon>Gemmatales</taxon>
        <taxon>Gemmataceae</taxon>
        <taxon>Frigoriglobus</taxon>
    </lineage>
</organism>
<dbReference type="Pfam" id="PF14280">
    <property type="entry name" value="DUF4365"/>
    <property type="match status" value="1"/>
</dbReference>
<dbReference type="EMBL" id="CP053452">
    <property type="protein sequence ID" value="QJW97083.1"/>
    <property type="molecule type" value="Genomic_DNA"/>
</dbReference>
<dbReference type="InterPro" id="IPR025375">
    <property type="entry name" value="DUF4365"/>
</dbReference>
<name>A0A6M5YV02_9BACT</name>
<evidence type="ECO:0000313" key="3">
    <source>
        <dbReference type="Proteomes" id="UP000503447"/>
    </source>
</evidence>
<feature type="domain" description="DUF4365" evidence="1">
    <location>
        <begin position="11"/>
        <end position="160"/>
    </location>
</feature>
<proteinExistence type="predicted"/>
<sequence>MMTRQDRQEVLSLAYVHAVAAMCGMTHSARAKDHGIDLTLHEIVRDRGRFTESGMALELQLKSTTSVAETKTDIGYDLSIRAYDILRAEIGQVRLLVVFVLPASENEWLRQTRAKLELRKCAYWVSLRGRSAVKNRSSVRIPIPKRQIFTPDAIRAIIERKKRGEELT</sequence>
<reference evidence="3" key="1">
    <citation type="submission" date="2020-05" db="EMBL/GenBank/DDBJ databases">
        <title>Frigoriglobus tundricola gen. nov., sp. nov., a psychrotolerant cellulolytic planctomycete of the family Gemmataceae with two divergent copies of 16S rRNA gene.</title>
        <authorList>
            <person name="Kulichevskaya I.S."/>
            <person name="Ivanova A.A."/>
            <person name="Naumoff D.G."/>
            <person name="Beletsky A.V."/>
            <person name="Rijpstra W.I.C."/>
            <person name="Sinninghe Damste J.S."/>
            <person name="Mardanov A.V."/>
            <person name="Ravin N.V."/>
            <person name="Dedysh S.N."/>
        </authorList>
    </citation>
    <scope>NUCLEOTIDE SEQUENCE [LARGE SCALE GENOMIC DNA]</scope>
    <source>
        <strain evidence="3">PL17</strain>
    </source>
</reference>
<dbReference type="Proteomes" id="UP000503447">
    <property type="component" value="Chromosome"/>
</dbReference>
<gene>
    <name evidence="2" type="ORF">FTUN_4648</name>
</gene>
<evidence type="ECO:0000259" key="1">
    <source>
        <dbReference type="Pfam" id="PF14280"/>
    </source>
</evidence>
<accession>A0A6M5YV02</accession>
<dbReference type="RefSeq" id="WP_171472530.1">
    <property type="nucleotide sequence ID" value="NZ_CP053452.2"/>
</dbReference>
<protein>
    <recommendedName>
        <fullName evidence="1">DUF4365 domain-containing protein</fullName>
    </recommendedName>
</protein>
<evidence type="ECO:0000313" key="2">
    <source>
        <dbReference type="EMBL" id="QJW97083.1"/>
    </source>
</evidence>
<dbReference type="KEGG" id="ftj:FTUN_4648"/>